<keyword evidence="1" id="KW-0812">Transmembrane</keyword>
<dbReference type="AlphaFoldDB" id="A0A510WY21"/>
<evidence type="ECO:0000313" key="2">
    <source>
        <dbReference type="EMBL" id="GEK41300.1"/>
    </source>
</evidence>
<feature type="transmembrane region" description="Helical" evidence="1">
    <location>
        <begin position="196"/>
        <end position="222"/>
    </location>
</feature>
<dbReference type="GeneID" id="29933259"/>
<accession>A0A510WY21</accession>
<keyword evidence="3" id="KW-1185">Reference proteome</keyword>
<evidence type="ECO:0000256" key="1">
    <source>
        <dbReference type="SAM" id="Phobius"/>
    </source>
</evidence>
<feature type="transmembrane region" description="Helical" evidence="1">
    <location>
        <begin position="112"/>
        <end position="134"/>
    </location>
</feature>
<feature type="transmembrane region" description="Helical" evidence="1">
    <location>
        <begin position="342"/>
        <end position="361"/>
    </location>
</feature>
<keyword evidence="1" id="KW-1133">Transmembrane helix</keyword>
<feature type="transmembrane region" description="Helical" evidence="1">
    <location>
        <begin position="367"/>
        <end position="386"/>
    </location>
</feature>
<feature type="transmembrane region" description="Helical" evidence="1">
    <location>
        <begin position="309"/>
        <end position="330"/>
    </location>
</feature>
<dbReference type="RefSeq" id="WP_057827954.1">
    <property type="nucleotide sequence ID" value="NZ_BAAACL010000015.1"/>
</dbReference>
<gene>
    <name evidence="2" type="ORF">LAV01_01320</name>
</gene>
<reference evidence="2 3" key="1">
    <citation type="submission" date="2019-07" db="EMBL/GenBank/DDBJ databases">
        <title>Whole genome shotgun sequence of Lactobacillus aviarius subsp. aviarius NBRC 102162.</title>
        <authorList>
            <person name="Hosoyama A."/>
            <person name="Uohara A."/>
            <person name="Ohji S."/>
            <person name="Ichikawa N."/>
        </authorList>
    </citation>
    <scope>NUCLEOTIDE SEQUENCE [LARGE SCALE GENOMIC DNA]</scope>
    <source>
        <strain evidence="2 3">NBRC 102162</strain>
    </source>
</reference>
<evidence type="ECO:0000313" key="3">
    <source>
        <dbReference type="Proteomes" id="UP000321722"/>
    </source>
</evidence>
<keyword evidence="1" id="KW-0472">Membrane</keyword>
<feature type="transmembrane region" description="Helical" evidence="1">
    <location>
        <begin position="29"/>
        <end position="47"/>
    </location>
</feature>
<protein>
    <submittedName>
        <fullName evidence="2">Uncharacterized protein</fullName>
    </submittedName>
</protein>
<name>A0A510WY21_9LACO</name>
<dbReference type="Proteomes" id="UP000321722">
    <property type="component" value="Unassembled WGS sequence"/>
</dbReference>
<proteinExistence type="predicted"/>
<feature type="transmembrane region" description="Helical" evidence="1">
    <location>
        <begin position="398"/>
        <end position="415"/>
    </location>
</feature>
<comment type="caution">
    <text evidence="2">The sequence shown here is derived from an EMBL/GenBank/DDBJ whole genome shotgun (WGS) entry which is preliminary data.</text>
</comment>
<sequence>MRILSTLAILFLLGLILIFLVKSKRYFRIWQKFIMGGILTFLIFFELEGLGKVPGLFGDEAFNFYNSWSLAHFGVDSNLLHNPIYSISAGGQSIFYEWLAVPFMKLFGMNLAAYRFPMAFLTVLSVIFLVFVLYKSKVSPKIITGITVSFSTAEWLLIYGHWAMDCNIIVPMFIFMIGFALLSFTKNKIYGYVTIILIDLMSYCYVGIWISLPFLFVGILWFFCKYGMFNKKDIYYSVFISVLLLIPVFCYILVQFMGVKPFKFLWFTVVSLSQTRNGSLISFNGNIINSVISNLASGIGQLITGDDSWIYTSIPGYALIYFLMFLLAVYGAGRVIREKKNAIVKFLYIVSISLLPLVLFVQANFTHWSVVLITLYVWAGIGLGKVFEATGKKMLKSIILIMIFLVSVNFAHYFFESYTDAEINANQIPSYIIDFNSSKNFVRELDNLHVKTYYGFPLYNSDRPSNNIEFLECIKHQSPYKINELEKRYQSSIPSQIMSGSAAYIIPENQVNNYGYLKSLSKKTLKVNNQVYIVFYKN</sequence>
<dbReference type="EMBL" id="BJUI01000001">
    <property type="protein sequence ID" value="GEK41300.1"/>
    <property type="molecule type" value="Genomic_DNA"/>
</dbReference>
<feature type="transmembrane region" description="Helical" evidence="1">
    <location>
        <begin position="234"/>
        <end position="259"/>
    </location>
</feature>
<organism evidence="2 3">
    <name type="scientific">Ligilactobacillus aviarius</name>
    <dbReference type="NCBI Taxonomy" id="1606"/>
    <lineage>
        <taxon>Bacteria</taxon>
        <taxon>Bacillati</taxon>
        <taxon>Bacillota</taxon>
        <taxon>Bacilli</taxon>
        <taxon>Lactobacillales</taxon>
        <taxon>Lactobacillaceae</taxon>
        <taxon>Ligilactobacillus</taxon>
    </lineage>
</organism>
<feature type="transmembrane region" description="Helical" evidence="1">
    <location>
        <begin position="6"/>
        <end position="22"/>
    </location>
</feature>